<dbReference type="Proteomes" id="UP001141619">
    <property type="component" value="Unassembled WGS sequence"/>
</dbReference>
<feature type="domain" description="AMP-binding enzyme C-terminal" evidence="2">
    <location>
        <begin position="424"/>
        <end position="502"/>
    </location>
</feature>
<feature type="domain" description="AMP-dependent synthetase/ligase" evidence="1">
    <location>
        <begin position="11"/>
        <end position="362"/>
    </location>
</feature>
<dbReference type="PANTHER" id="PTHR43767">
    <property type="entry name" value="LONG-CHAIN-FATTY-ACID--COA LIGASE"/>
    <property type="match status" value="1"/>
</dbReference>
<dbReference type="Pfam" id="PF00501">
    <property type="entry name" value="AMP-binding"/>
    <property type="match status" value="1"/>
</dbReference>
<dbReference type="RefSeq" id="WP_274943206.1">
    <property type="nucleotide sequence ID" value="NZ_JANWOI010000002.1"/>
</dbReference>
<dbReference type="AlphaFoldDB" id="A0A9X3Z714"/>
<name>A0A9X3Z714_9PROT</name>
<protein>
    <submittedName>
        <fullName evidence="3">AMP-binding protein</fullName>
    </submittedName>
</protein>
<evidence type="ECO:0000259" key="1">
    <source>
        <dbReference type="Pfam" id="PF00501"/>
    </source>
</evidence>
<proteinExistence type="predicted"/>
<dbReference type="InterPro" id="IPR020845">
    <property type="entry name" value="AMP-binding_CS"/>
</dbReference>
<reference evidence="3" key="1">
    <citation type="submission" date="2022-08" db="EMBL/GenBank/DDBJ databases">
        <authorList>
            <person name="Vandamme P."/>
            <person name="Hettiarachchi A."/>
            <person name="Peeters C."/>
            <person name="Cnockaert M."/>
            <person name="Carlier A."/>
        </authorList>
    </citation>
    <scope>NUCLEOTIDE SEQUENCE</scope>
    <source>
        <strain evidence="3">LMG 31809</strain>
    </source>
</reference>
<dbReference type="InterPro" id="IPR025110">
    <property type="entry name" value="AMP-bd_C"/>
</dbReference>
<dbReference type="Gene3D" id="3.30.300.30">
    <property type="match status" value="1"/>
</dbReference>
<evidence type="ECO:0000313" key="3">
    <source>
        <dbReference type="EMBL" id="MDA5193504.1"/>
    </source>
</evidence>
<dbReference type="PANTHER" id="PTHR43767:SF1">
    <property type="entry name" value="NONRIBOSOMAL PEPTIDE SYNTHASE PES1 (EUROFUNG)-RELATED"/>
    <property type="match status" value="1"/>
</dbReference>
<dbReference type="Pfam" id="PF13193">
    <property type="entry name" value="AMP-binding_C"/>
    <property type="match status" value="1"/>
</dbReference>
<sequence>MTSSDSVYSAFQTTAQSYGDRPFLHIPAVAAKAYADHAIDLTYGAALHEIDALTARYGASGLGLGDRVAVLLDNRAEFFLHWIALNALGVSIVPLNGEATVDDLAYIVGDSQPRFILALSSRRELAEKFGLPVVLTTDLSTLPKGTTAQAAPGPRTECALLYTSGSTGKPKGCILSNEYFYVMGDWYRNLGGLVSLKPGAERLLTPLPLVHMNALATSAMGMILTGGCIIQLDRFHASSWWSSIRDSGATVIHYLGVLPAILLNLPESPDDRAHAVRFGFGAGINAKHHAAFEARFGIALLEAWSMTEVGGAAAVIAQYEPRHVGTSCFGKPESFMDWRLVDDAGQDVTKGSAGELLVRRAGADPRAGFFSGYLGREQETAEAWAGDWFHTGDVVREGPDGSLHFVDRKKSIIRRSGENIASLEVEATLSQIPGVQAVGVAPVPDEIRGEEVFAAIILSDAAGKNEDTARAIVRAAGETLTYYKVPGYVAFRDSLPLTASQKLQRGELKTLARQLVDDGTAFDLRDMKSKSARKTG</sequence>
<dbReference type="InterPro" id="IPR042099">
    <property type="entry name" value="ANL_N_sf"/>
</dbReference>
<organism evidence="3 4">
    <name type="scientific">Govanella unica</name>
    <dbReference type="NCBI Taxonomy" id="2975056"/>
    <lineage>
        <taxon>Bacteria</taxon>
        <taxon>Pseudomonadati</taxon>
        <taxon>Pseudomonadota</taxon>
        <taxon>Alphaproteobacteria</taxon>
        <taxon>Emcibacterales</taxon>
        <taxon>Govanellaceae</taxon>
        <taxon>Govanella</taxon>
    </lineage>
</organism>
<dbReference type="PROSITE" id="PS00455">
    <property type="entry name" value="AMP_BINDING"/>
    <property type="match status" value="1"/>
</dbReference>
<keyword evidence="4" id="KW-1185">Reference proteome</keyword>
<dbReference type="SUPFAM" id="SSF56801">
    <property type="entry name" value="Acetyl-CoA synthetase-like"/>
    <property type="match status" value="1"/>
</dbReference>
<reference evidence="3" key="2">
    <citation type="journal article" date="2023" name="Syst. Appl. Microbiol.">
        <title>Govania unica gen. nov., sp. nov., a rare biosphere bacterium that represents a novel family in the class Alphaproteobacteria.</title>
        <authorList>
            <person name="Vandamme P."/>
            <person name="Peeters C."/>
            <person name="Hettiarachchi A."/>
            <person name="Cnockaert M."/>
            <person name="Carlier A."/>
        </authorList>
    </citation>
    <scope>NUCLEOTIDE SEQUENCE</scope>
    <source>
        <strain evidence="3">LMG 31809</strain>
    </source>
</reference>
<dbReference type="GO" id="GO:0016878">
    <property type="term" value="F:acid-thiol ligase activity"/>
    <property type="evidence" value="ECO:0007669"/>
    <property type="project" value="UniProtKB-ARBA"/>
</dbReference>
<evidence type="ECO:0000313" key="4">
    <source>
        <dbReference type="Proteomes" id="UP001141619"/>
    </source>
</evidence>
<dbReference type="Gene3D" id="3.40.50.12780">
    <property type="entry name" value="N-terminal domain of ligase-like"/>
    <property type="match status" value="1"/>
</dbReference>
<dbReference type="EMBL" id="JANWOI010000002">
    <property type="protein sequence ID" value="MDA5193504.1"/>
    <property type="molecule type" value="Genomic_DNA"/>
</dbReference>
<gene>
    <name evidence="3" type="ORF">NYP16_05995</name>
</gene>
<dbReference type="InterPro" id="IPR000873">
    <property type="entry name" value="AMP-dep_synth/lig_dom"/>
</dbReference>
<dbReference type="InterPro" id="IPR045851">
    <property type="entry name" value="AMP-bd_C_sf"/>
</dbReference>
<comment type="caution">
    <text evidence="3">The sequence shown here is derived from an EMBL/GenBank/DDBJ whole genome shotgun (WGS) entry which is preliminary data.</text>
</comment>
<accession>A0A9X3Z714</accession>
<evidence type="ECO:0000259" key="2">
    <source>
        <dbReference type="Pfam" id="PF13193"/>
    </source>
</evidence>
<dbReference type="InterPro" id="IPR050237">
    <property type="entry name" value="ATP-dep_AMP-bd_enzyme"/>
</dbReference>